<sequence length="99" mass="11981">MFYSTTRFSFSVTPIMRERERERGESLKGCRQHSHQKQYKTRNKKRGKKLYILIMFRNARHEISKFHLSSYPFVDASSLLFCHAFYYKTPKPRVRATQI</sequence>
<name>A0A061GF47_THECC</name>
<dbReference type="Gramene" id="EOY28156">
    <property type="protein sequence ID" value="EOY28156"/>
    <property type="gene ID" value="TCM_029801"/>
</dbReference>
<dbReference type="Proteomes" id="UP000026915">
    <property type="component" value="Chromosome 6"/>
</dbReference>
<feature type="compositionally biased region" description="Basic residues" evidence="1">
    <location>
        <begin position="30"/>
        <end position="43"/>
    </location>
</feature>
<feature type="compositionally biased region" description="Basic and acidic residues" evidence="1">
    <location>
        <begin position="19"/>
        <end position="28"/>
    </location>
</feature>
<protein>
    <submittedName>
        <fullName evidence="2">Uncharacterized protein</fullName>
    </submittedName>
</protein>
<evidence type="ECO:0000313" key="3">
    <source>
        <dbReference type="Proteomes" id="UP000026915"/>
    </source>
</evidence>
<proteinExistence type="predicted"/>
<organism evidence="2 3">
    <name type="scientific">Theobroma cacao</name>
    <name type="common">Cacao</name>
    <name type="synonym">Cocoa</name>
    <dbReference type="NCBI Taxonomy" id="3641"/>
    <lineage>
        <taxon>Eukaryota</taxon>
        <taxon>Viridiplantae</taxon>
        <taxon>Streptophyta</taxon>
        <taxon>Embryophyta</taxon>
        <taxon>Tracheophyta</taxon>
        <taxon>Spermatophyta</taxon>
        <taxon>Magnoliopsida</taxon>
        <taxon>eudicotyledons</taxon>
        <taxon>Gunneridae</taxon>
        <taxon>Pentapetalae</taxon>
        <taxon>rosids</taxon>
        <taxon>malvids</taxon>
        <taxon>Malvales</taxon>
        <taxon>Malvaceae</taxon>
        <taxon>Byttnerioideae</taxon>
        <taxon>Theobroma</taxon>
    </lineage>
</organism>
<keyword evidence="3" id="KW-1185">Reference proteome</keyword>
<accession>A0A061GF47</accession>
<evidence type="ECO:0000313" key="2">
    <source>
        <dbReference type="EMBL" id="EOY28156.1"/>
    </source>
</evidence>
<reference evidence="2 3" key="1">
    <citation type="journal article" date="2013" name="Genome Biol.">
        <title>The genome sequence of the most widely cultivated cacao type and its use to identify candidate genes regulating pod color.</title>
        <authorList>
            <person name="Motamayor J.C."/>
            <person name="Mockaitis K."/>
            <person name="Schmutz J."/>
            <person name="Haiminen N."/>
            <person name="Iii D.L."/>
            <person name="Cornejo O."/>
            <person name="Findley S.D."/>
            <person name="Zheng P."/>
            <person name="Utro F."/>
            <person name="Royaert S."/>
            <person name="Saski C."/>
            <person name="Jenkins J."/>
            <person name="Podicheti R."/>
            <person name="Zhao M."/>
            <person name="Scheffler B.E."/>
            <person name="Stack J.C."/>
            <person name="Feltus F.A."/>
            <person name="Mustiga G.M."/>
            <person name="Amores F."/>
            <person name="Phillips W."/>
            <person name="Marelli J.P."/>
            <person name="May G.D."/>
            <person name="Shapiro H."/>
            <person name="Ma J."/>
            <person name="Bustamante C.D."/>
            <person name="Schnell R.J."/>
            <person name="Main D."/>
            <person name="Gilbert D."/>
            <person name="Parida L."/>
            <person name="Kuhn D.N."/>
        </authorList>
    </citation>
    <scope>NUCLEOTIDE SEQUENCE [LARGE SCALE GENOMIC DNA]</scope>
    <source>
        <strain evidence="3">cv. Matina 1-6</strain>
    </source>
</reference>
<dbReference type="AlphaFoldDB" id="A0A061GF47"/>
<dbReference type="EMBL" id="CM001884">
    <property type="protein sequence ID" value="EOY28156.1"/>
    <property type="molecule type" value="Genomic_DNA"/>
</dbReference>
<dbReference type="HOGENOM" id="CLU_2324924_0_0_1"/>
<gene>
    <name evidence="2" type="ORF">TCM_029801</name>
</gene>
<evidence type="ECO:0000256" key="1">
    <source>
        <dbReference type="SAM" id="MobiDB-lite"/>
    </source>
</evidence>
<feature type="region of interest" description="Disordered" evidence="1">
    <location>
        <begin position="19"/>
        <end position="43"/>
    </location>
</feature>
<dbReference type="InParanoid" id="A0A061GF47"/>